<dbReference type="Gene3D" id="3.40.630.190">
    <property type="entry name" value="LCP protein"/>
    <property type="match status" value="1"/>
</dbReference>
<dbReference type="InterPro" id="IPR004474">
    <property type="entry name" value="LytR_CpsA_psr"/>
</dbReference>
<dbReference type="Pfam" id="PF03816">
    <property type="entry name" value="LytR_cpsA_psr"/>
    <property type="match status" value="1"/>
</dbReference>
<keyword evidence="2" id="KW-0812">Transmembrane</keyword>
<feature type="transmembrane region" description="Helical" evidence="2">
    <location>
        <begin position="20"/>
        <end position="43"/>
    </location>
</feature>
<dbReference type="Proteomes" id="UP001300871">
    <property type="component" value="Unassembled WGS sequence"/>
</dbReference>
<dbReference type="AlphaFoldDB" id="A0A6N3HV49"/>
<keyword evidence="2" id="KW-1133">Transmembrane helix</keyword>
<dbReference type="EMBL" id="JAQLGM010000016">
    <property type="protein sequence ID" value="MDB2000248.1"/>
    <property type="molecule type" value="Genomic_DNA"/>
</dbReference>
<gene>
    <name evidence="5" type="primary">yvhJ_2</name>
    <name evidence="5" type="ORF">CSLFYP84_04220</name>
    <name evidence="4" type="ORF">PM006_08560</name>
</gene>
<feature type="domain" description="Cell envelope-related transcriptional attenuator" evidence="3">
    <location>
        <begin position="110"/>
        <end position="269"/>
    </location>
</feature>
<evidence type="ECO:0000259" key="3">
    <source>
        <dbReference type="Pfam" id="PF03816"/>
    </source>
</evidence>
<protein>
    <submittedName>
        <fullName evidence="4">LCP family protein</fullName>
    </submittedName>
    <submittedName>
        <fullName evidence="5">Transcriptional regulator YvhJ</fullName>
    </submittedName>
</protein>
<evidence type="ECO:0000313" key="5">
    <source>
        <dbReference type="EMBL" id="VYU79930.1"/>
    </source>
</evidence>
<proteinExistence type="inferred from homology"/>
<evidence type="ECO:0000256" key="2">
    <source>
        <dbReference type="SAM" id="Phobius"/>
    </source>
</evidence>
<name>A0A6N3HV49_CLOSY</name>
<sequence length="354" mass="39931">MVNKRNQNRNQDKLVHNKLFLAVVALCLLFAIIWFVRFSYGLYTDKKQAEANLSEGQELNLASGKTQDGFIELDGKLYRRNTAIRAILCIGVDTQGELESYQASGVAGQADGLFLVAQDMARDTVRILMIPRDTMTEITLFDLMGNELGKDTQHLTLAFAYGDGKEKSCELLQEAVSNLLFDLKIDGYLATNISSIALLNDEVGGVTVTIQDEGLDSRDPVLTKGSTVRLNGKQAEIFVRYRDITKAQTAIGRMDRQKHYMEAYLKQVKEEARTDKTLITRLVKDIEEHMVTNMAKDQYMDMGLAVLSSQQQIGQGDFLTVPGEAVETERFDEYHPDKETLKRMVVELFYKEVK</sequence>
<dbReference type="PANTHER" id="PTHR33392">
    <property type="entry name" value="POLYISOPRENYL-TEICHOIC ACID--PEPTIDOGLYCAN TEICHOIC ACID TRANSFERASE TAGU"/>
    <property type="match status" value="1"/>
</dbReference>
<comment type="similarity">
    <text evidence="1">Belongs to the LytR/CpsA/Psr (LCP) family.</text>
</comment>
<keyword evidence="2" id="KW-0472">Membrane</keyword>
<dbReference type="EMBL" id="CACRUA010000077">
    <property type="protein sequence ID" value="VYU79930.1"/>
    <property type="molecule type" value="Genomic_DNA"/>
</dbReference>
<organism evidence="5">
    <name type="scientific">Clostridium symbiosum</name>
    <name type="common">Bacteroides symbiosus</name>
    <dbReference type="NCBI Taxonomy" id="1512"/>
    <lineage>
        <taxon>Bacteria</taxon>
        <taxon>Bacillati</taxon>
        <taxon>Bacillota</taxon>
        <taxon>Clostridia</taxon>
        <taxon>Lachnospirales</taxon>
        <taxon>Lachnospiraceae</taxon>
        <taxon>Otoolea</taxon>
    </lineage>
</organism>
<dbReference type="InterPro" id="IPR050922">
    <property type="entry name" value="LytR/CpsA/Psr_CW_biosynth"/>
</dbReference>
<evidence type="ECO:0000256" key="1">
    <source>
        <dbReference type="ARBA" id="ARBA00006068"/>
    </source>
</evidence>
<accession>A0A6N3HV49</accession>
<evidence type="ECO:0000313" key="4">
    <source>
        <dbReference type="EMBL" id="MDB2000248.1"/>
    </source>
</evidence>
<dbReference type="NCBIfam" id="TIGR00350">
    <property type="entry name" value="lytR_cpsA_psr"/>
    <property type="match status" value="1"/>
</dbReference>
<dbReference type="RefSeq" id="WP_021643152.1">
    <property type="nucleotide sequence ID" value="NZ_CACRUA010000077.1"/>
</dbReference>
<dbReference type="PANTHER" id="PTHR33392:SF6">
    <property type="entry name" value="POLYISOPRENYL-TEICHOIC ACID--PEPTIDOGLYCAN TEICHOIC ACID TRANSFERASE TAGU"/>
    <property type="match status" value="1"/>
</dbReference>
<reference evidence="4" key="2">
    <citation type="submission" date="2023-01" db="EMBL/GenBank/DDBJ databases">
        <title>Human gut microbiome strain richness.</title>
        <authorList>
            <person name="Chen-Liaw A."/>
        </authorList>
    </citation>
    <scope>NUCLEOTIDE SEQUENCE</scope>
    <source>
        <strain evidence="4">B1_m1001713B170214d0_201011</strain>
    </source>
</reference>
<reference evidence="5" key="1">
    <citation type="submission" date="2019-11" db="EMBL/GenBank/DDBJ databases">
        <authorList>
            <person name="Feng L."/>
        </authorList>
    </citation>
    <scope>NUCLEOTIDE SEQUENCE</scope>
    <source>
        <strain evidence="5">CsymbiosumLFYP84</strain>
    </source>
</reference>